<comment type="caution">
    <text evidence="3">The sequence shown here is derived from an EMBL/GenBank/DDBJ whole genome shotgun (WGS) entry which is preliminary data.</text>
</comment>
<protein>
    <submittedName>
        <fullName evidence="3">Uncharacterized protein</fullName>
    </submittedName>
</protein>
<name>A0A3M4W579_PSECI</name>
<dbReference type="EMBL" id="RBRY01000071">
    <property type="protein sequence ID" value="RMR58342.1"/>
    <property type="molecule type" value="Genomic_DNA"/>
</dbReference>
<feature type="region of interest" description="Disordered" evidence="1">
    <location>
        <begin position="160"/>
        <end position="180"/>
    </location>
</feature>
<gene>
    <name evidence="3" type="ORF">ALP84_03707</name>
</gene>
<keyword evidence="2" id="KW-0732">Signal</keyword>
<feature type="chain" id="PRO_5018241450" evidence="2">
    <location>
        <begin position="24"/>
        <end position="180"/>
    </location>
</feature>
<dbReference type="RefSeq" id="WP_122321065.1">
    <property type="nucleotide sequence ID" value="NZ_RBRY01000071.1"/>
</dbReference>
<evidence type="ECO:0000256" key="1">
    <source>
        <dbReference type="SAM" id="MobiDB-lite"/>
    </source>
</evidence>
<feature type="compositionally biased region" description="Pro residues" evidence="1">
    <location>
        <begin position="161"/>
        <end position="172"/>
    </location>
</feature>
<reference evidence="3 4" key="1">
    <citation type="submission" date="2018-08" db="EMBL/GenBank/DDBJ databases">
        <title>Recombination of ecologically and evolutionarily significant loci maintains genetic cohesion in the Pseudomonas syringae species complex.</title>
        <authorList>
            <person name="Dillon M."/>
            <person name="Thakur S."/>
            <person name="Almeida R.N.D."/>
            <person name="Weir B.S."/>
            <person name="Guttman D.S."/>
        </authorList>
    </citation>
    <scope>NUCLEOTIDE SEQUENCE [LARGE SCALE GENOMIC DNA]</scope>
    <source>
        <strain evidence="3 4">ICMP 6917</strain>
    </source>
</reference>
<sequence>MKRLLTGTVLGVLFSGAAGIALAGKEQAHTPLKAYIGKYPWEKVNGTAFIEDPDVRAAVIKAAPSAMVSDAVLGEDMISPILKVDDRLLASGWDRRSGGSVNWAILAALDGSRMALCYYEEDDNNMAYWYLDGEIVVTTTDGRGCPSEAGDIADMGTFPIGPVPDEPIPDEPAPSGAVVN</sequence>
<dbReference type="AlphaFoldDB" id="A0A3M4W579"/>
<proteinExistence type="predicted"/>
<evidence type="ECO:0000313" key="3">
    <source>
        <dbReference type="EMBL" id="RMR58342.1"/>
    </source>
</evidence>
<evidence type="ECO:0000256" key="2">
    <source>
        <dbReference type="SAM" id="SignalP"/>
    </source>
</evidence>
<organism evidence="3 4">
    <name type="scientific">Pseudomonas cichorii</name>
    <dbReference type="NCBI Taxonomy" id="36746"/>
    <lineage>
        <taxon>Bacteria</taxon>
        <taxon>Pseudomonadati</taxon>
        <taxon>Pseudomonadota</taxon>
        <taxon>Gammaproteobacteria</taxon>
        <taxon>Pseudomonadales</taxon>
        <taxon>Pseudomonadaceae</taxon>
        <taxon>Pseudomonas</taxon>
    </lineage>
</organism>
<evidence type="ECO:0000313" key="4">
    <source>
        <dbReference type="Proteomes" id="UP000278332"/>
    </source>
</evidence>
<dbReference type="Proteomes" id="UP000278332">
    <property type="component" value="Unassembled WGS sequence"/>
</dbReference>
<accession>A0A3M4W579</accession>
<feature type="signal peptide" evidence="2">
    <location>
        <begin position="1"/>
        <end position="23"/>
    </location>
</feature>